<keyword evidence="2 7" id="KW-0812">Transmembrane</keyword>
<accession>A0ABQ6MK92</accession>
<keyword evidence="5 7" id="KW-0472">Membrane</keyword>
<keyword evidence="11" id="KW-1185">Reference proteome</keyword>
<name>A0ABQ6MK92_9STRA</name>
<dbReference type="InterPro" id="IPR013320">
    <property type="entry name" value="ConA-like_dom_sf"/>
</dbReference>
<evidence type="ECO:0000313" key="10">
    <source>
        <dbReference type="EMBL" id="GMI27449.1"/>
    </source>
</evidence>
<keyword evidence="4 7" id="KW-1133">Transmembrane helix</keyword>
<keyword evidence="6" id="KW-0175">Coiled coil</keyword>
<dbReference type="Gene3D" id="2.60.120.200">
    <property type="match status" value="1"/>
</dbReference>
<sequence>MLRSLLLLLLPLLATGDIIKSQSFAAPFTDVDRNGQFTVPGWVVQGDTDVKSGFIRLTPDRQSKRGTLWSRESIGATPEFSATLTFRISGQGKKLFGDGIGLWLTQFTRQQQGEVHGIDASFAGVGIIIDTFKNAEHGSNHRDVTVLINDGEQTVELGTDDSPPIGCNVGDAMRQHEDRDDFSVTNVSRIRLLWGKNKITVETDPSANNEWTQCAVVNNIQAKLPKQFLKKARFGIAGTTGGLADNHDVISFQVHDDHSEAKVAALEQHKELSETDDMSRLILDLEHQLESITEKIQNTIGKLQGQEDKIEERVKTIEDNLMDGLQSKLEKRITNLERQFDRKLARQVSKSSSGIKGEMDELREYAENLTGDSGGWKMPFFVLFAIVAAALAYGYRHYRYLVKSHLL</sequence>
<dbReference type="InterPro" id="IPR005052">
    <property type="entry name" value="Lectin_leg"/>
</dbReference>
<evidence type="ECO:0000313" key="11">
    <source>
        <dbReference type="Proteomes" id="UP001165060"/>
    </source>
</evidence>
<evidence type="ECO:0000256" key="6">
    <source>
        <dbReference type="SAM" id="Coils"/>
    </source>
</evidence>
<dbReference type="SUPFAM" id="SSF49899">
    <property type="entry name" value="Concanavalin A-like lectins/glucanases"/>
    <property type="match status" value="1"/>
</dbReference>
<evidence type="ECO:0000256" key="1">
    <source>
        <dbReference type="ARBA" id="ARBA00004479"/>
    </source>
</evidence>
<organism evidence="10 11">
    <name type="scientific">Tetraparma gracilis</name>
    <dbReference type="NCBI Taxonomy" id="2962635"/>
    <lineage>
        <taxon>Eukaryota</taxon>
        <taxon>Sar</taxon>
        <taxon>Stramenopiles</taxon>
        <taxon>Ochrophyta</taxon>
        <taxon>Bolidophyceae</taxon>
        <taxon>Parmales</taxon>
        <taxon>Triparmaceae</taxon>
        <taxon>Tetraparma</taxon>
    </lineage>
</organism>
<evidence type="ECO:0000259" key="9">
    <source>
        <dbReference type="PROSITE" id="PS51328"/>
    </source>
</evidence>
<evidence type="ECO:0000256" key="7">
    <source>
        <dbReference type="SAM" id="Phobius"/>
    </source>
</evidence>
<feature type="transmembrane region" description="Helical" evidence="7">
    <location>
        <begin position="376"/>
        <end position="395"/>
    </location>
</feature>
<dbReference type="Pfam" id="PF03388">
    <property type="entry name" value="Lectin_leg-like"/>
    <property type="match status" value="1"/>
</dbReference>
<evidence type="ECO:0000256" key="3">
    <source>
        <dbReference type="ARBA" id="ARBA00022729"/>
    </source>
</evidence>
<dbReference type="Proteomes" id="UP001165060">
    <property type="component" value="Unassembled WGS sequence"/>
</dbReference>
<dbReference type="CDD" id="cd07308">
    <property type="entry name" value="lectin_leg-like"/>
    <property type="match status" value="1"/>
</dbReference>
<comment type="subcellular location">
    <subcellularLocation>
        <location evidence="1">Membrane</location>
        <topology evidence="1">Single-pass type I membrane protein</topology>
    </subcellularLocation>
</comment>
<evidence type="ECO:0000256" key="2">
    <source>
        <dbReference type="ARBA" id="ARBA00022692"/>
    </source>
</evidence>
<gene>
    <name evidence="10" type="ORF">TeGR_g8764</name>
</gene>
<evidence type="ECO:0000256" key="8">
    <source>
        <dbReference type="SAM" id="SignalP"/>
    </source>
</evidence>
<keyword evidence="3 8" id="KW-0732">Signal</keyword>
<reference evidence="10 11" key="1">
    <citation type="journal article" date="2023" name="Commun. Biol.">
        <title>Genome analysis of Parmales, the sister group of diatoms, reveals the evolutionary specialization of diatoms from phago-mixotrophs to photoautotrophs.</title>
        <authorList>
            <person name="Ban H."/>
            <person name="Sato S."/>
            <person name="Yoshikawa S."/>
            <person name="Yamada K."/>
            <person name="Nakamura Y."/>
            <person name="Ichinomiya M."/>
            <person name="Sato N."/>
            <person name="Blanc-Mathieu R."/>
            <person name="Endo H."/>
            <person name="Kuwata A."/>
            <person name="Ogata H."/>
        </authorList>
    </citation>
    <scope>NUCLEOTIDE SEQUENCE [LARGE SCALE GENOMIC DNA]</scope>
</reference>
<protein>
    <recommendedName>
        <fullName evidence="9">L-type lectin-like domain-containing protein</fullName>
    </recommendedName>
</protein>
<dbReference type="PROSITE" id="PS51328">
    <property type="entry name" value="L_LECTIN_LIKE"/>
    <property type="match status" value="1"/>
</dbReference>
<feature type="domain" description="L-type lectin-like" evidence="9">
    <location>
        <begin position="16"/>
        <end position="257"/>
    </location>
</feature>
<proteinExistence type="predicted"/>
<feature type="coiled-coil region" evidence="6">
    <location>
        <begin position="282"/>
        <end position="346"/>
    </location>
</feature>
<evidence type="ECO:0000256" key="5">
    <source>
        <dbReference type="ARBA" id="ARBA00023136"/>
    </source>
</evidence>
<dbReference type="PANTHER" id="PTHR12223:SF28">
    <property type="entry name" value="LECTIN, MANNOSE BINDING 1 LIKE"/>
    <property type="match status" value="1"/>
</dbReference>
<feature type="chain" id="PRO_5046537620" description="L-type lectin-like domain-containing protein" evidence="8">
    <location>
        <begin position="17"/>
        <end position="407"/>
    </location>
</feature>
<comment type="caution">
    <text evidence="10">The sequence shown here is derived from an EMBL/GenBank/DDBJ whole genome shotgun (WGS) entry which is preliminary data.</text>
</comment>
<dbReference type="PANTHER" id="PTHR12223">
    <property type="entry name" value="VESICULAR MANNOSE-BINDING LECTIN"/>
    <property type="match status" value="1"/>
</dbReference>
<dbReference type="EMBL" id="BRYB01000310">
    <property type="protein sequence ID" value="GMI27449.1"/>
    <property type="molecule type" value="Genomic_DNA"/>
</dbReference>
<feature type="signal peptide" evidence="8">
    <location>
        <begin position="1"/>
        <end position="16"/>
    </location>
</feature>
<dbReference type="InterPro" id="IPR051136">
    <property type="entry name" value="Intracellular_Lectin-GPT"/>
</dbReference>
<evidence type="ECO:0000256" key="4">
    <source>
        <dbReference type="ARBA" id="ARBA00022989"/>
    </source>
</evidence>